<feature type="compositionally biased region" description="Polar residues" evidence="1">
    <location>
        <begin position="7"/>
        <end position="17"/>
    </location>
</feature>
<comment type="caution">
    <text evidence="2">The sequence shown here is derived from an EMBL/GenBank/DDBJ whole genome shotgun (WGS) entry which is preliminary data.</text>
</comment>
<gene>
    <name evidence="2" type="ORF">BKG82_13115</name>
</gene>
<dbReference type="AlphaFoldDB" id="A0A1S1LPB6"/>
<feature type="region of interest" description="Disordered" evidence="1">
    <location>
        <begin position="1"/>
        <end position="39"/>
    </location>
</feature>
<reference evidence="2 3" key="1">
    <citation type="submission" date="2016-10" db="EMBL/GenBank/DDBJ databases">
        <title>Evaluation of Human, Veterinary and Environmental Mycobacterium chelonae Isolates by Core Genome Phylogenomic Analysis, Targeted Gene Comparison, and Anti-microbial Susceptibility Patterns: A Tale of Mistaken Identities.</title>
        <authorList>
            <person name="Fogelson S.B."/>
            <person name="Camus A.C."/>
            <person name="Lorenz W."/>
            <person name="Vasireddy R."/>
            <person name="Vasireddy S."/>
            <person name="Smith T."/>
            <person name="Brown-Elliott B.A."/>
            <person name="Wallace R.J.Jr."/>
            <person name="Hasan N.A."/>
            <person name="Reischl U."/>
            <person name="Sanchez S."/>
        </authorList>
    </citation>
    <scope>NUCLEOTIDE SEQUENCE [LARGE SCALE GENOMIC DNA]</scope>
    <source>
        <strain evidence="2 3">15515</strain>
    </source>
</reference>
<evidence type="ECO:0000313" key="2">
    <source>
        <dbReference type="EMBL" id="OHU57145.1"/>
    </source>
</evidence>
<dbReference type="EMBL" id="MLIQ01000014">
    <property type="protein sequence ID" value="OHU57145.1"/>
    <property type="molecule type" value="Genomic_DNA"/>
</dbReference>
<evidence type="ECO:0000313" key="3">
    <source>
        <dbReference type="Proteomes" id="UP000180043"/>
    </source>
</evidence>
<evidence type="ECO:0000256" key="1">
    <source>
        <dbReference type="SAM" id="MobiDB-lite"/>
    </source>
</evidence>
<proteinExistence type="predicted"/>
<accession>A0A1S1LPB6</accession>
<sequence>MPGAYTIDTTRPINGTSAHAHEETAHAAARQVSRHGGQARITLRDANTGTDTLIRTYAPYEAAMNDVIEGKYDAQ</sequence>
<name>A0A1S1LPB6_MYCCH</name>
<protein>
    <submittedName>
        <fullName evidence="2">Uncharacterized protein</fullName>
    </submittedName>
</protein>
<organism evidence="2 3">
    <name type="scientific">Mycobacteroides chelonae</name>
    <name type="common">Mycobacterium chelonae</name>
    <dbReference type="NCBI Taxonomy" id="1774"/>
    <lineage>
        <taxon>Bacteria</taxon>
        <taxon>Bacillati</taxon>
        <taxon>Actinomycetota</taxon>
        <taxon>Actinomycetes</taxon>
        <taxon>Mycobacteriales</taxon>
        <taxon>Mycobacteriaceae</taxon>
        <taxon>Mycobacteroides</taxon>
    </lineage>
</organism>
<dbReference type="Proteomes" id="UP000180043">
    <property type="component" value="Unassembled WGS sequence"/>
</dbReference>